<evidence type="ECO:0000256" key="1">
    <source>
        <dbReference type="SAM" id="SignalP"/>
    </source>
</evidence>
<dbReference type="InterPro" id="IPR036691">
    <property type="entry name" value="Endo/exonu/phosph_ase_sf"/>
</dbReference>
<dbReference type="PANTHER" id="PTHR14859">
    <property type="entry name" value="CALCOFLUOR WHITE HYPERSENSITIVE PROTEIN PRECURSOR"/>
    <property type="match status" value="1"/>
</dbReference>
<sequence length="285" mass="30909">MPTALIRTATALAALLTVVAATLVPAAAAPEAPTPPYEVRVMAYNIHHGAGVDGVLDLERTARVIEDSGADVVGLQEVDRHFGARSGNVDQAQWLAQRLRMRVTYGANLDLDPAPGSTQRRQYGTAVLSRFPIVSAENHLLTSIPYPERPTEQRGLLHAELDVRGTRVDFWTTHLDHQRQEQRLSQVAEIEQLLSATADRPGFLVGDLNATPDSAEVLRLGDDLDDPFAGAAPEGNTYPAEAPRTRIDYVLTRGVTTSDPEVVSTLASDHLPVVVTAGIPRPRRR</sequence>
<keyword evidence="3" id="KW-0378">Hydrolase</keyword>
<dbReference type="InterPro" id="IPR051916">
    <property type="entry name" value="GPI-anchor_lipid_remodeler"/>
</dbReference>
<gene>
    <name evidence="3" type="ORF">SAMN04489747_0416</name>
</gene>
<feature type="signal peptide" evidence="1">
    <location>
        <begin position="1"/>
        <end position="20"/>
    </location>
</feature>
<evidence type="ECO:0000313" key="3">
    <source>
        <dbReference type="EMBL" id="SDD19863.1"/>
    </source>
</evidence>
<accession>A0A1G6SSQ0</accession>
<dbReference type="SUPFAM" id="SSF56219">
    <property type="entry name" value="DNase I-like"/>
    <property type="match status" value="1"/>
</dbReference>
<feature type="chain" id="PRO_5038642929" evidence="1">
    <location>
        <begin position="21"/>
        <end position="285"/>
    </location>
</feature>
<feature type="domain" description="Endonuclease/exonuclease/phosphatase" evidence="2">
    <location>
        <begin position="42"/>
        <end position="270"/>
    </location>
</feature>
<dbReference type="Proteomes" id="UP000198546">
    <property type="component" value="Chromosome i"/>
</dbReference>
<reference evidence="3 4" key="1">
    <citation type="submission" date="2016-10" db="EMBL/GenBank/DDBJ databases">
        <authorList>
            <person name="de Groot N.N."/>
        </authorList>
    </citation>
    <scope>NUCLEOTIDE SEQUENCE [LARGE SCALE GENOMIC DNA]</scope>
    <source>
        <strain evidence="3 4">MON 2.2</strain>
    </source>
</reference>
<dbReference type="GO" id="GO:0004519">
    <property type="term" value="F:endonuclease activity"/>
    <property type="evidence" value="ECO:0007669"/>
    <property type="project" value="UniProtKB-KW"/>
</dbReference>
<name>A0A1G6SSQ0_9ACTN</name>
<protein>
    <submittedName>
        <fullName evidence="3">Metal-dependent hydrolase, endonuclease/exonuclease/phosphatase family</fullName>
    </submittedName>
</protein>
<keyword evidence="4" id="KW-1185">Reference proteome</keyword>
<dbReference type="GO" id="GO:0016020">
    <property type="term" value="C:membrane"/>
    <property type="evidence" value="ECO:0007669"/>
    <property type="project" value="GOC"/>
</dbReference>
<proteinExistence type="predicted"/>
<dbReference type="PANTHER" id="PTHR14859:SF15">
    <property type="entry name" value="ENDONUCLEASE_EXONUCLEASE_PHOSPHATASE DOMAIN-CONTAINING PROTEIN"/>
    <property type="match status" value="1"/>
</dbReference>
<keyword evidence="3" id="KW-0269">Exonuclease</keyword>
<evidence type="ECO:0000259" key="2">
    <source>
        <dbReference type="Pfam" id="PF03372"/>
    </source>
</evidence>
<dbReference type="STRING" id="675864.SAMN04489747_0416"/>
<evidence type="ECO:0000313" key="4">
    <source>
        <dbReference type="Proteomes" id="UP000198546"/>
    </source>
</evidence>
<dbReference type="Gene3D" id="3.60.10.10">
    <property type="entry name" value="Endonuclease/exonuclease/phosphatase"/>
    <property type="match status" value="1"/>
</dbReference>
<dbReference type="GO" id="GO:0006506">
    <property type="term" value="P:GPI anchor biosynthetic process"/>
    <property type="evidence" value="ECO:0007669"/>
    <property type="project" value="TreeGrafter"/>
</dbReference>
<dbReference type="AlphaFoldDB" id="A0A1G6SSQ0"/>
<dbReference type="RefSeq" id="WP_231946453.1">
    <property type="nucleotide sequence ID" value="NZ_LT629688.1"/>
</dbReference>
<keyword evidence="1" id="KW-0732">Signal</keyword>
<dbReference type="InterPro" id="IPR005135">
    <property type="entry name" value="Endo/exonuclease/phosphatase"/>
</dbReference>
<dbReference type="EMBL" id="LT629688">
    <property type="protein sequence ID" value="SDD19863.1"/>
    <property type="molecule type" value="Genomic_DNA"/>
</dbReference>
<keyword evidence="3" id="KW-0540">Nuclease</keyword>
<dbReference type="GO" id="GO:0004527">
    <property type="term" value="F:exonuclease activity"/>
    <property type="evidence" value="ECO:0007669"/>
    <property type="project" value="UniProtKB-KW"/>
</dbReference>
<dbReference type="Pfam" id="PF03372">
    <property type="entry name" value="Exo_endo_phos"/>
    <property type="match status" value="1"/>
</dbReference>
<organism evidence="3 4">
    <name type="scientific">Auraticoccus monumenti</name>
    <dbReference type="NCBI Taxonomy" id="675864"/>
    <lineage>
        <taxon>Bacteria</taxon>
        <taxon>Bacillati</taxon>
        <taxon>Actinomycetota</taxon>
        <taxon>Actinomycetes</taxon>
        <taxon>Propionibacteriales</taxon>
        <taxon>Propionibacteriaceae</taxon>
        <taxon>Auraticoccus</taxon>
    </lineage>
</organism>
<keyword evidence="3" id="KW-0255">Endonuclease</keyword>